<dbReference type="AlphaFoldDB" id="A0A8H7NRA3"/>
<reference evidence="1" key="2">
    <citation type="journal article" name="Front. Microbiol.">
        <title>Degradative Capacity of Two Strains of Rhodonia placenta: From Phenotype to Genotype.</title>
        <authorList>
            <person name="Kolle M."/>
            <person name="Horta M.A.C."/>
            <person name="Nowrousian M."/>
            <person name="Ohm R.A."/>
            <person name="Benz J.P."/>
            <person name="Pilgard A."/>
        </authorList>
    </citation>
    <scope>NUCLEOTIDE SEQUENCE</scope>
    <source>
        <strain evidence="1">FPRL280</strain>
    </source>
</reference>
<proteinExistence type="predicted"/>
<dbReference type="EMBL" id="JADOXO010001462">
    <property type="protein sequence ID" value="KAF9795832.1"/>
    <property type="molecule type" value="Genomic_DNA"/>
</dbReference>
<gene>
    <name evidence="1" type="ORF">IEO21_11069</name>
</gene>
<name>A0A8H7NRA3_9APHY</name>
<dbReference type="Proteomes" id="UP000639403">
    <property type="component" value="Unassembled WGS sequence"/>
</dbReference>
<accession>A0A8H7NRA3</accession>
<sequence>MKEKKEQAAEEALMLVSIRDMESPQGTRGATALLGPGGLEMDKHPKSKACKHEGEPCGRNLQLYAAHLTPTGLRCLLSLQQVKSTQGCHVIPQRTDIDTCEKVAAWWGIEEFNFNSSFQYLLICLMFVPEPQVIDDYLKQSIVPIDVGMSLDEPFEVCDGPIYKYCVIAHSDLPDTEKNTAFANSTP</sequence>
<reference evidence="1" key="1">
    <citation type="submission" date="2020-11" db="EMBL/GenBank/DDBJ databases">
        <authorList>
            <person name="Koelle M."/>
            <person name="Horta M.A.C."/>
            <person name="Nowrousian M."/>
            <person name="Ohm R.A."/>
            <person name="Benz P."/>
            <person name="Pilgard A."/>
        </authorList>
    </citation>
    <scope>NUCLEOTIDE SEQUENCE</scope>
    <source>
        <strain evidence="1">FPRL280</strain>
    </source>
</reference>
<evidence type="ECO:0000313" key="2">
    <source>
        <dbReference type="Proteomes" id="UP000639403"/>
    </source>
</evidence>
<evidence type="ECO:0000313" key="1">
    <source>
        <dbReference type="EMBL" id="KAF9795832.1"/>
    </source>
</evidence>
<evidence type="ECO:0008006" key="3">
    <source>
        <dbReference type="Google" id="ProtNLM"/>
    </source>
</evidence>
<protein>
    <recommendedName>
        <fullName evidence="3">HNH nuclease domain-containing protein</fullName>
    </recommendedName>
</protein>
<organism evidence="1 2">
    <name type="scientific">Rhodonia placenta</name>
    <dbReference type="NCBI Taxonomy" id="104341"/>
    <lineage>
        <taxon>Eukaryota</taxon>
        <taxon>Fungi</taxon>
        <taxon>Dikarya</taxon>
        <taxon>Basidiomycota</taxon>
        <taxon>Agaricomycotina</taxon>
        <taxon>Agaricomycetes</taxon>
        <taxon>Polyporales</taxon>
        <taxon>Adustoporiaceae</taxon>
        <taxon>Rhodonia</taxon>
    </lineage>
</organism>
<comment type="caution">
    <text evidence="1">The sequence shown here is derived from an EMBL/GenBank/DDBJ whole genome shotgun (WGS) entry which is preliminary data.</text>
</comment>